<organism evidence="3 4">
    <name type="scientific">Kaistella flava</name>
    <name type="common">ex Peng et al. 2021</name>
    <dbReference type="NCBI Taxonomy" id="2038776"/>
    <lineage>
        <taxon>Bacteria</taxon>
        <taxon>Pseudomonadati</taxon>
        <taxon>Bacteroidota</taxon>
        <taxon>Flavobacteriia</taxon>
        <taxon>Flavobacteriales</taxon>
        <taxon>Weeksellaceae</taxon>
        <taxon>Chryseobacterium group</taxon>
        <taxon>Kaistella</taxon>
    </lineage>
</organism>
<keyword evidence="4" id="KW-1185">Reference proteome</keyword>
<name>A0A7M2Y8M9_9FLAO</name>
<dbReference type="KEGG" id="kfa:Q73A0000_09035"/>
<accession>A0A7M2Y8M9</accession>
<keyword evidence="1" id="KW-0732">Signal</keyword>
<proteinExistence type="predicted"/>
<dbReference type="Pfam" id="PF18962">
    <property type="entry name" value="Por_Secre_tail"/>
    <property type="match status" value="1"/>
</dbReference>
<evidence type="ECO:0000259" key="2">
    <source>
        <dbReference type="Pfam" id="PF18962"/>
    </source>
</evidence>
<dbReference type="AlphaFoldDB" id="A0A7M2Y8M9"/>
<protein>
    <submittedName>
        <fullName evidence="3">T9SS type A sorting domain-containing protein</fullName>
    </submittedName>
</protein>
<reference evidence="3 4" key="1">
    <citation type="submission" date="2019-05" db="EMBL/GenBank/DDBJ databases">
        <title>Chryseobacterium sp. isolated from King George Island, maritime Antarctica.</title>
        <authorList>
            <person name="Peng X."/>
        </authorList>
    </citation>
    <scope>NUCLEOTIDE SEQUENCE [LARGE SCALE GENOMIC DNA]</scope>
    <source>
        <strain evidence="3 4">7-3A</strain>
    </source>
</reference>
<dbReference type="Proteomes" id="UP000594195">
    <property type="component" value="Chromosome"/>
</dbReference>
<evidence type="ECO:0000256" key="1">
    <source>
        <dbReference type="ARBA" id="ARBA00022729"/>
    </source>
</evidence>
<gene>
    <name evidence="3" type="ORF">Q73A0000_09035</name>
</gene>
<dbReference type="EMBL" id="CP040442">
    <property type="protein sequence ID" value="QOW10501.1"/>
    <property type="molecule type" value="Genomic_DNA"/>
</dbReference>
<sequence>MWTKEGGTVNLNDYVTSLGYDDLDIVFAVPTGISPDGKFIGGIGANFTENDAKGFLIKLPGALASQEVIKSEKLNVYPNPVKDIVTIKSLDKIESAEVYSTAGQLVFSSKNIIDNKINLSVLTKGVYILKVQTNKGLQSIKLMKN</sequence>
<dbReference type="NCBIfam" id="TIGR04183">
    <property type="entry name" value="Por_Secre_tail"/>
    <property type="match status" value="1"/>
</dbReference>
<evidence type="ECO:0000313" key="3">
    <source>
        <dbReference type="EMBL" id="QOW10501.1"/>
    </source>
</evidence>
<feature type="domain" description="Secretion system C-terminal sorting" evidence="2">
    <location>
        <begin position="76"/>
        <end position="139"/>
    </location>
</feature>
<evidence type="ECO:0000313" key="4">
    <source>
        <dbReference type="Proteomes" id="UP000594195"/>
    </source>
</evidence>
<dbReference type="InterPro" id="IPR026444">
    <property type="entry name" value="Secre_tail"/>
</dbReference>